<evidence type="ECO:0008006" key="4">
    <source>
        <dbReference type="Google" id="ProtNLM"/>
    </source>
</evidence>
<evidence type="ECO:0000256" key="1">
    <source>
        <dbReference type="SAM" id="SignalP"/>
    </source>
</evidence>
<evidence type="ECO:0000313" key="2">
    <source>
        <dbReference type="EMBL" id="KAH7955263.1"/>
    </source>
</evidence>
<dbReference type="EMBL" id="JABSTU010004803">
    <property type="protein sequence ID" value="KAH7955263.1"/>
    <property type="molecule type" value="Genomic_DNA"/>
</dbReference>
<dbReference type="SUPFAM" id="SSF55486">
    <property type="entry name" value="Metalloproteases ('zincins'), catalytic domain"/>
    <property type="match status" value="1"/>
</dbReference>
<comment type="caution">
    <text evidence="2">The sequence shown here is derived from an EMBL/GenBank/DDBJ whole genome shotgun (WGS) entry which is preliminary data.</text>
</comment>
<accession>A0A9J6CYA5</accession>
<dbReference type="AlphaFoldDB" id="A0A9J6CYA5"/>
<dbReference type="Proteomes" id="UP000821866">
    <property type="component" value="Unassembled WGS sequence"/>
</dbReference>
<protein>
    <recommendedName>
        <fullName evidence="4">Secreted protein</fullName>
    </recommendedName>
</protein>
<sequence length="123" mass="13697">MTYGGLGFFMALRLIVASDRQGIRWNPNGTFDESFLSKWLTRRTIALSLKGRRGGRCIPGELSSDQVFVMTVCYMKCTLPGAVGPQTVGCNRAVSSSEAFVRTFRCPWGSLMNPKKRCTSFTR</sequence>
<dbReference type="InterPro" id="IPR000718">
    <property type="entry name" value="Peptidase_M13"/>
</dbReference>
<dbReference type="Gene3D" id="3.40.390.10">
    <property type="entry name" value="Collagenase (Catalytic Domain)"/>
    <property type="match status" value="1"/>
</dbReference>
<dbReference type="InterPro" id="IPR024079">
    <property type="entry name" value="MetalloPept_cat_dom_sf"/>
</dbReference>
<reference evidence="2" key="2">
    <citation type="submission" date="2021-09" db="EMBL/GenBank/DDBJ databases">
        <authorList>
            <person name="Jia N."/>
            <person name="Wang J."/>
            <person name="Shi W."/>
            <person name="Du L."/>
            <person name="Sun Y."/>
            <person name="Zhan W."/>
            <person name="Jiang J."/>
            <person name="Wang Q."/>
            <person name="Zhang B."/>
            <person name="Ji P."/>
            <person name="Sakyi L.B."/>
            <person name="Cui X."/>
            <person name="Yuan T."/>
            <person name="Jiang B."/>
            <person name="Yang W."/>
            <person name="Lam T.T.-Y."/>
            <person name="Chang Q."/>
            <person name="Ding S."/>
            <person name="Wang X."/>
            <person name="Zhu J."/>
            <person name="Ruan X."/>
            <person name="Zhao L."/>
            <person name="Wei J."/>
            <person name="Que T."/>
            <person name="Du C."/>
            <person name="Cheng J."/>
            <person name="Dai P."/>
            <person name="Han X."/>
            <person name="Huang E."/>
            <person name="Gao Y."/>
            <person name="Liu J."/>
            <person name="Shao H."/>
            <person name="Ye R."/>
            <person name="Li L."/>
            <person name="Wei W."/>
            <person name="Wang X."/>
            <person name="Wang C."/>
            <person name="Huo Q."/>
            <person name="Li W."/>
            <person name="Guo W."/>
            <person name="Chen H."/>
            <person name="Chen S."/>
            <person name="Zhou L."/>
            <person name="Zhou L."/>
            <person name="Ni X."/>
            <person name="Tian J."/>
            <person name="Zhou Y."/>
            <person name="Sheng Y."/>
            <person name="Liu T."/>
            <person name="Pan Y."/>
            <person name="Xia L."/>
            <person name="Li J."/>
            <person name="Zhao F."/>
            <person name="Cao W."/>
        </authorList>
    </citation>
    <scope>NUCLEOTIDE SEQUENCE</scope>
    <source>
        <strain evidence="2">Rmic-2018</strain>
        <tissue evidence="2">Larvae</tissue>
    </source>
</reference>
<evidence type="ECO:0000313" key="3">
    <source>
        <dbReference type="Proteomes" id="UP000821866"/>
    </source>
</evidence>
<gene>
    <name evidence="2" type="ORF">HPB51_028140</name>
</gene>
<dbReference type="GO" id="GO:0004222">
    <property type="term" value="F:metalloendopeptidase activity"/>
    <property type="evidence" value="ECO:0007669"/>
    <property type="project" value="InterPro"/>
</dbReference>
<organism evidence="2 3">
    <name type="scientific">Rhipicephalus microplus</name>
    <name type="common">Cattle tick</name>
    <name type="synonym">Boophilus microplus</name>
    <dbReference type="NCBI Taxonomy" id="6941"/>
    <lineage>
        <taxon>Eukaryota</taxon>
        <taxon>Metazoa</taxon>
        <taxon>Ecdysozoa</taxon>
        <taxon>Arthropoda</taxon>
        <taxon>Chelicerata</taxon>
        <taxon>Arachnida</taxon>
        <taxon>Acari</taxon>
        <taxon>Parasitiformes</taxon>
        <taxon>Ixodida</taxon>
        <taxon>Ixodoidea</taxon>
        <taxon>Ixodidae</taxon>
        <taxon>Rhipicephalinae</taxon>
        <taxon>Rhipicephalus</taxon>
        <taxon>Boophilus</taxon>
    </lineage>
</organism>
<keyword evidence="3" id="KW-1185">Reference proteome</keyword>
<dbReference type="PROSITE" id="PS51885">
    <property type="entry name" value="NEPRILYSIN"/>
    <property type="match status" value="1"/>
</dbReference>
<name>A0A9J6CYA5_RHIMP</name>
<proteinExistence type="predicted"/>
<reference evidence="2" key="1">
    <citation type="journal article" date="2020" name="Cell">
        <title>Large-Scale Comparative Analyses of Tick Genomes Elucidate Their Genetic Diversity and Vector Capacities.</title>
        <authorList>
            <consortium name="Tick Genome and Microbiome Consortium (TIGMIC)"/>
            <person name="Jia N."/>
            <person name="Wang J."/>
            <person name="Shi W."/>
            <person name="Du L."/>
            <person name="Sun Y."/>
            <person name="Zhan W."/>
            <person name="Jiang J.F."/>
            <person name="Wang Q."/>
            <person name="Zhang B."/>
            <person name="Ji P."/>
            <person name="Bell-Sakyi L."/>
            <person name="Cui X.M."/>
            <person name="Yuan T.T."/>
            <person name="Jiang B.G."/>
            <person name="Yang W.F."/>
            <person name="Lam T.T."/>
            <person name="Chang Q.C."/>
            <person name="Ding S.J."/>
            <person name="Wang X.J."/>
            <person name="Zhu J.G."/>
            <person name="Ruan X.D."/>
            <person name="Zhao L."/>
            <person name="Wei J.T."/>
            <person name="Ye R.Z."/>
            <person name="Que T.C."/>
            <person name="Du C.H."/>
            <person name="Zhou Y.H."/>
            <person name="Cheng J.X."/>
            <person name="Dai P.F."/>
            <person name="Guo W.B."/>
            <person name="Han X.H."/>
            <person name="Huang E.J."/>
            <person name="Li L.F."/>
            <person name="Wei W."/>
            <person name="Gao Y.C."/>
            <person name="Liu J.Z."/>
            <person name="Shao H.Z."/>
            <person name="Wang X."/>
            <person name="Wang C.C."/>
            <person name="Yang T.C."/>
            <person name="Huo Q.B."/>
            <person name="Li W."/>
            <person name="Chen H.Y."/>
            <person name="Chen S.E."/>
            <person name="Zhou L.G."/>
            <person name="Ni X.B."/>
            <person name="Tian J.H."/>
            <person name="Sheng Y."/>
            <person name="Liu T."/>
            <person name="Pan Y.S."/>
            <person name="Xia L.Y."/>
            <person name="Li J."/>
            <person name="Zhao F."/>
            <person name="Cao W.C."/>
        </authorList>
    </citation>
    <scope>NUCLEOTIDE SEQUENCE</scope>
    <source>
        <strain evidence="2">Rmic-2018</strain>
    </source>
</reference>
<feature type="chain" id="PRO_5039929379" description="Secreted protein" evidence="1">
    <location>
        <begin position="18"/>
        <end position="123"/>
    </location>
</feature>
<feature type="signal peptide" evidence="1">
    <location>
        <begin position="1"/>
        <end position="17"/>
    </location>
</feature>
<keyword evidence="1" id="KW-0732">Signal</keyword>
<dbReference type="GO" id="GO:0006508">
    <property type="term" value="P:proteolysis"/>
    <property type="evidence" value="ECO:0007669"/>
    <property type="project" value="InterPro"/>
</dbReference>